<dbReference type="Proteomes" id="UP000054359">
    <property type="component" value="Unassembled WGS sequence"/>
</dbReference>
<protein>
    <submittedName>
        <fullName evidence="1">Uncharacterized protein</fullName>
    </submittedName>
</protein>
<dbReference type="EMBL" id="KK116251">
    <property type="protein sequence ID" value="KFM67192.1"/>
    <property type="molecule type" value="Genomic_DNA"/>
</dbReference>
<feature type="non-terminal residue" evidence="1">
    <location>
        <position position="45"/>
    </location>
</feature>
<accession>A0A087TQ03</accession>
<evidence type="ECO:0000313" key="2">
    <source>
        <dbReference type="Proteomes" id="UP000054359"/>
    </source>
</evidence>
<name>A0A087TQ03_STEMI</name>
<sequence length="45" mass="5218">MYCWSLLTVLSQFRERIVQRSGPRVSYLSSSTTRLSRGHSAHCLF</sequence>
<dbReference type="AlphaFoldDB" id="A0A087TQ03"/>
<keyword evidence="2" id="KW-1185">Reference proteome</keyword>
<organism evidence="1 2">
    <name type="scientific">Stegodyphus mimosarum</name>
    <name type="common">African social velvet spider</name>
    <dbReference type="NCBI Taxonomy" id="407821"/>
    <lineage>
        <taxon>Eukaryota</taxon>
        <taxon>Metazoa</taxon>
        <taxon>Ecdysozoa</taxon>
        <taxon>Arthropoda</taxon>
        <taxon>Chelicerata</taxon>
        <taxon>Arachnida</taxon>
        <taxon>Araneae</taxon>
        <taxon>Araneomorphae</taxon>
        <taxon>Entelegynae</taxon>
        <taxon>Eresoidea</taxon>
        <taxon>Eresidae</taxon>
        <taxon>Stegodyphus</taxon>
    </lineage>
</organism>
<reference evidence="1 2" key="1">
    <citation type="submission" date="2013-11" db="EMBL/GenBank/DDBJ databases">
        <title>Genome sequencing of Stegodyphus mimosarum.</title>
        <authorList>
            <person name="Bechsgaard J."/>
        </authorList>
    </citation>
    <scope>NUCLEOTIDE SEQUENCE [LARGE SCALE GENOMIC DNA]</scope>
</reference>
<proteinExistence type="predicted"/>
<evidence type="ECO:0000313" key="1">
    <source>
        <dbReference type="EMBL" id="KFM67192.1"/>
    </source>
</evidence>
<gene>
    <name evidence="1" type="ORF">X975_24754</name>
</gene>